<dbReference type="Proteomes" id="UP001555826">
    <property type="component" value="Unassembled WGS sequence"/>
</dbReference>
<gene>
    <name evidence="1" type="ORF">AB1207_15860</name>
</gene>
<sequence length="72" mass="8314">MMAQKVSRNRVHGDRLWDEGGQVWQRSKGVWLSAAEVDELVETGHPVVVQSFEGPMRWLTPPTARQEWSQVR</sequence>
<dbReference type="RefSeq" id="WP_367639351.1">
    <property type="nucleotide sequence ID" value="NZ_JBFNQN010000010.1"/>
</dbReference>
<comment type="caution">
    <text evidence="1">The sequence shown here is derived from an EMBL/GenBank/DDBJ whole genome shotgun (WGS) entry which is preliminary data.</text>
</comment>
<feature type="non-terminal residue" evidence="1">
    <location>
        <position position="72"/>
    </location>
</feature>
<accession>A0ABV3PA26</accession>
<name>A0ABV3PA26_9ACTN</name>
<organism evidence="1 2">
    <name type="scientific">Kineococcus endophyticus</name>
    <dbReference type="NCBI Taxonomy" id="1181883"/>
    <lineage>
        <taxon>Bacteria</taxon>
        <taxon>Bacillati</taxon>
        <taxon>Actinomycetota</taxon>
        <taxon>Actinomycetes</taxon>
        <taxon>Kineosporiales</taxon>
        <taxon>Kineosporiaceae</taxon>
        <taxon>Kineococcus</taxon>
    </lineage>
</organism>
<proteinExistence type="predicted"/>
<dbReference type="EMBL" id="JBFNQN010000010">
    <property type="protein sequence ID" value="MEW9266228.1"/>
    <property type="molecule type" value="Genomic_DNA"/>
</dbReference>
<reference evidence="1 2" key="1">
    <citation type="submission" date="2024-07" db="EMBL/GenBank/DDBJ databases">
        <authorList>
            <person name="Thanompreechachai J."/>
            <person name="Duangmal K."/>
        </authorList>
    </citation>
    <scope>NUCLEOTIDE SEQUENCE [LARGE SCALE GENOMIC DNA]</scope>
    <source>
        <strain evidence="1 2">KCTC 19886</strain>
    </source>
</reference>
<evidence type="ECO:0000313" key="2">
    <source>
        <dbReference type="Proteomes" id="UP001555826"/>
    </source>
</evidence>
<protein>
    <submittedName>
        <fullName evidence="1">Uncharacterized protein</fullName>
    </submittedName>
</protein>
<keyword evidence="2" id="KW-1185">Reference proteome</keyword>
<evidence type="ECO:0000313" key="1">
    <source>
        <dbReference type="EMBL" id="MEW9266228.1"/>
    </source>
</evidence>